<dbReference type="PANTHER" id="PTHR46532:SF13">
    <property type="entry name" value="CYTOPLASMIC DYNEIN 1 HEAVY CHAIN 1"/>
    <property type="match status" value="1"/>
</dbReference>
<keyword evidence="3" id="KW-1185">Reference proteome</keyword>
<evidence type="ECO:0000313" key="3">
    <source>
        <dbReference type="Proteomes" id="UP001497392"/>
    </source>
</evidence>
<name>A0ABP1G5J3_9CHLO</name>
<protein>
    <submittedName>
        <fullName evidence="2">G8858 protein</fullName>
    </submittedName>
</protein>
<proteinExistence type="predicted"/>
<gene>
    <name evidence="2" type="primary">g8858</name>
    <name evidence="2" type="ORF">VP750_LOCUS7952</name>
</gene>
<comment type="caution">
    <text evidence="2">The sequence shown here is derived from an EMBL/GenBank/DDBJ whole genome shotgun (WGS) entry which is preliminary data.</text>
</comment>
<dbReference type="InterPro" id="IPR013594">
    <property type="entry name" value="Dynein_heavy_tail"/>
</dbReference>
<accession>A0ABP1G5J3</accession>
<dbReference type="Pfam" id="PF08385">
    <property type="entry name" value="DHC_N1"/>
    <property type="match status" value="1"/>
</dbReference>
<feature type="domain" description="Dynein heavy chain tail" evidence="1">
    <location>
        <begin position="6"/>
        <end position="178"/>
    </location>
</feature>
<reference evidence="2 3" key="1">
    <citation type="submission" date="2024-06" db="EMBL/GenBank/DDBJ databases">
        <authorList>
            <person name="Kraege A."/>
            <person name="Thomma B."/>
        </authorList>
    </citation>
    <scope>NUCLEOTIDE SEQUENCE [LARGE SCALE GENOMIC DNA]</scope>
</reference>
<evidence type="ECO:0000313" key="2">
    <source>
        <dbReference type="EMBL" id="CAL5226046.1"/>
    </source>
</evidence>
<evidence type="ECO:0000259" key="1">
    <source>
        <dbReference type="Pfam" id="PF08385"/>
    </source>
</evidence>
<dbReference type="PANTHER" id="PTHR46532">
    <property type="entry name" value="MALE FERTILITY FACTOR KL5"/>
    <property type="match status" value="1"/>
</dbReference>
<dbReference type="Proteomes" id="UP001497392">
    <property type="component" value="Unassembled WGS sequence"/>
</dbReference>
<dbReference type="InterPro" id="IPR026983">
    <property type="entry name" value="DHC"/>
</dbReference>
<organism evidence="2 3">
    <name type="scientific">Coccomyxa viridis</name>
    <dbReference type="NCBI Taxonomy" id="1274662"/>
    <lineage>
        <taxon>Eukaryota</taxon>
        <taxon>Viridiplantae</taxon>
        <taxon>Chlorophyta</taxon>
        <taxon>core chlorophytes</taxon>
        <taxon>Trebouxiophyceae</taxon>
        <taxon>Trebouxiophyceae incertae sedis</taxon>
        <taxon>Coccomyxaceae</taxon>
        <taxon>Coccomyxa</taxon>
    </lineage>
</organism>
<sequence>MKHKRDTLTEGAEVGPRSEVAYWQSRLTLLSHISNKLRCKELSIVISVASTARCKSYNEWKTLDAKLTNAAHEARDTHRCLSRLDEAWAPLYEEVSIEQMSSLLPILLAGIRNVQTICRFYAAPEQLATLMRTVTLQLIVAIRAYMNGPGRLWDQDKPLLIANLCAIARLRDVFVSSFRYMPNSFLILELE</sequence>
<dbReference type="EMBL" id="CAXHTA020000015">
    <property type="protein sequence ID" value="CAL5226046.1"/>
    <property type="molecule type" value="Genomic_DNA"/>
</dbReference>